<sequence length="578" mass="64494">MSTSVISELCSEPRLFHLRTSTGSNVSSDRALLTDANGNLVEMPVSGHIVYMGNGATSQSFDEEFRLREIPGMQTSNGSGSGKYMGVQLVTDDPSSTRVINGFAHSAATLAGFHARQKNHGKWHWYTEAGQWADASAEMGAKRLFQPGDDLSVLGPFRQGNLVLDAQWVDTAGNSANCGTRMFSNKLMAHALGGYQGTSNHNTRRAFDYALENGYRYFEVDLSYTSDGRLVAGSWTRKACERAGIEYSEDFAEITYERAMSLKPYGEQMMDARELYELVKQHPECSFELDFHKVEGDAVKNRVKSLVEDFQYDDEALGRLLIQTYTRKMHRDIDSVYRFTHYQYLVGKVMGRFDEIATYCLDKGICAIALRWNLATSESIGKAKGAGLRVLAYTIKKEAAVADALIAAGVDTICTDHVTLEELDSSRGLFAANPYTVVYHSGSSEATERYSAAIEGGPKGKIRRVGSGALEFRDTRKWANDGRRTLMKCRFSVTGKRFVGWRLRVTLDGVHQWYCADGTFRTKELLKTEPPVVRKLFSDEEAVPIVNALPGAKLVMVAVWESAPNLKNFLSRWFKPRR</sequence>
<dbReference type="EMBL" id="JBGBYS010000006">
    <property type="protein sequence ID" value="MEY9258421.1"/>
    <property type="molecule type" value="Genomic_DNA"/>
</dbReference>
<accession>A0ABV4EIS6</accession>
<proteinExistence type="predicted"/>
<keyword evidence="3" id="KW-1185">Reference proteome</keyword>
<comment type="caution">
    <text evidence="2">The sequence shown here is derived from an EMBL/GenBank/DDBJ whole genome shotgun (WGS) entry which is preliminary data.</text>
</comment>
<dbReference type="Gene3D" id="3.20.20.190">
    <property type="entry name" value="Phosphatidylinositol (PI) phosphodiesterase"/>
    <property type="match status" value="1"/>
</dbReference>
<dbReference type="PROSITE" id="PS51704">
    <property type="entry name" value="GP_PDE"/>
    <property type="match status" value="1"/>
</dbReference>
<name>A0ABV4EIS6_BREEP</name>
<evidence type="ECO:0000313" key="2">
    <source>
        <dbReference type="EMBL" id="MEY9258421.1"/>
    </source>
</evidence>
<dbReference type="PANTHER" id="PTHR46211:SF1">
    <property type="entry name" value="GLYCEROPHOSPHODIESTER PHOSPHODIESTERASE, CYTOPLASMIC"/>
    <property type="match status" value="1"/>
</dbReference>
<protein>
    <submittedName>
        <fullName evidence="2">Glycerophosphoryl diester phosphodiesterase</fullName>
    </submittedName>
</protein>
<evidence type="ECO:0000313" key="3">
    <source>
        <dbReference type="Proteomes" id="UP001565435"/>
    </source>
</evidence>
<dbReference type="SUPFAM" id="SSF51695">
    <property type="entry name" value="PLC-like phosphodiesterases"/>
    <property type="match status" value="1"/>
</dbReference>
<dbReference type="InterPro" id="IPR030395">
    <property type="entry name" value="GP_PDE_dom"/>
</dbReference>
<evidence type="ECO:0000259" key="1">
    <source>
        <dbReference type="PROSITE" id="PS51704"/>
    </source>
</evidence>
<reference evidence="2 3" key="1">
    <citation type="submission" date="2024-07" db="EMBL/GenBank/DDBJ databases">
        <title>Mealworm larvae gut microbial communities from Newark, Delaware, USA.</title>
        <authorList>
            <person name="Blenner M."/>
        </authorList>
    </citation>
    <scope>NUCLEOTIDE SEQUENCE [LARGE SCALE GENOMIC DNA]</scope>
    <source>
        <strain evidence="2 3">UD i117</strain>
    </source>
</reference>
<dbReference type="InterPro" id="IPR017946">
    <property type="entry name" value="PLC-like_Pdiesterase_TIM-brl"/>
</dbReference>
<gene>
    <name evidence="2" type="ORF">ABH903_001442</name>
</gene>
<dbReference type="PANTHER" id="PTHR46211">
    <property type="entry name" value="GLYCEROPHOSPHORYL DIESTER PHOSPHODIESTERASE"/>
    <property type="match status" value="1"/>
</dbReference>
<dbReference type="Proteomes" id="UP001565435">
    <property type="component" value="Unassembled WGS sequence"/>
</dbReference>
<feature type="domain" description="GP-PDE" evidence="1">
    <location>
        <begin position="187"/>
        <end position="425"/>
    </location>
</feature>
<organism evidence="2 3">
    <name type="scientific">Brevibacterium epidermidis</name>
    <dbReference type="NCBI Taxonomy" id="1698"/>
    <lineage>
        <taxon>Bacteria</taxon>
        <taxon>Bacillati</taxon>
        <taxon>Actinomycetota</taxon>
        <taxon>Actinomycetes</taxon>
        <taxon>Micrococcales</taxon>
        <taxon>Brevibacteriaceae</taxon>
        <taxon>Brevibacterium</taxon>
    </lineage>
</organism>